<proteinExistence type="predicted"/>
<sequence length="173" mass="19952">PHSSKVMAVVGRIEEAYELPEGSVVVRTMSDTNDVFLWAYQSRSAADYHLRWPQWLDGSEFVDIKRESAGTTLLDLVKLTAWARAYKESWQDMRSRRPVDVEQFTRRLNRLRAGILDILERTRPRQVRDLLISVGIDRESLPVDIATAIDYPTDREPTLPIQPFSAETVPIQR</sequence>
<protein>
    <submittedName>
        <fullName evidence="1">Uncharacterized protein</fullName>
    </submittedName>
</protein>
<accession>A0ABW3MGY7</accession>
<comment type="caution">
    <text evidence="1">The sequence shown here is derived from an EMBL/GenBank/DDBJ whole genome shotgun (WGS) entry which is preliminary data.</text>
</comment>
<dbReference type="Proteomes" id="UP001597045">
    <property type="component" value="Unassembled WGS sequence"/>
</dbReference>
<evidence type="ECO:0000313" key="2">
    <source>
        <dbReference type="Proteomes" id="UP001597045"/>
    </source>
</evidence>
<dbReference type="EMBL" id="JBHTIS010001823">
    <property type="protein sequence ID" value="MFD1048839.1"/>
    <property type="molecule type" value="Genomic_DNA"/>
</dbReference>
<gene>
    <name evidence="1" type="ORF">ACFQ1S_26545</name>
</gene>
<organism evidence="1 2">
    <name type="scientific">Kibdelosporangium lantanae</name>
    <dbReference type="NCBI Taxonomy" id="1497396"/>
    <lineage>
        <taxon>Bacteria</taxon>
        <taxon>Bacillati</taxon>
        <taxon>Actinomycetota</taxon>
        <taxon>Actinomycetes</taxon>
        <taxon>Pseudonocardiales</taxon>
        <taxon>Pseudonocardiaceae</taxon>
        <taxon>Kibdelosporangium</taxon>
    </lineage>
</organism>
<reference evidence="2" key="1">
    <citation type="journal article" date="2019" name="Int. J. Syst. Evol. Microbiol.">
        <title>The Global Catalogue of Microorganisms (GCM) 10K type strain sequencing project: providing services to taxonomists for standard genome sequencing and annotation.</title>
        <authorList>
            <consortium name="The Broad Institute Genomics Platform"/>
            <consortium name="The Broad Institute Genome Sequencing Center for Infectious Disease"/>
            <person name="Wu L."/>
            <person name="Ma J."/>
        </authorList>
    </citation>
    <scope>NUCLEOTIDE SEQUENCE [LARGE SCALE GENOMIC DNA]</scope>
    <source>
        <strain evidence="2">JCM 31486</strain>
    </source>
</reference>
<feature type="non-terminal residue" evidence="1">
    <location>
        <position position="1"/>
    </location>
</feature>
<evidence type="ECO:0000313" key="1">
    <source>
        <dbReference type="EMBL" id="MFD1048839.1"/>
    </source>
</evidence>
<name>A0ABW3MGY7_9PSEU</name>
<keyword evidence="2" id="KW-1185">Reference proteome</keyword>